<dbReference type="Proteomes" id="UP000321085">
    <property type="component" value="Unassembled WGS sequence"/>
</dbReference>
<organism evidence="1 2">
    <name type="scientific">Microvirga aerophila</name>
    <dbReference type="NCBI Taxonomy" id="670291"/>
    <lineage>
        <taxon>Bacteria</taxon>
        <taxon>Pseudomonadati</taxon>
        <taxon>Pseudomonadota</taxon>
        <taxon>Alphaproteobacteria</taxon>
        <taxon>Hyphomicrobiales</taxon>
        <taxon>Methylobacteriaceae</taxon>
        <taxon>Microvirga</taxon>
    </lineage>
</organism>
<sequence>MPEFKQLSDGEKPIDPSKYLLIERFCEPALGNQYRLIGRGCELHSEYTHVDFGETCKRALYLAQACDIPIVYLSCNCGPAHA</sequence>
<accession>A0A512BTM9</accession>
<comment type="caution">
    <text evidence="1">The sequence shown here is derived from an EMBL/GenBank/DDBJ whole genome shotgun (WGS) entry which is preliminary data.</text>
</comment>
<reference evidence="1 2" key="1">
    <citation type="submission" date="2019-07" db="EMBL/GenBank/DDBJ databases">
        <title>Whole genome shotgun sequence of Microvirga aerophila NBRC 106136.</title>
        <authorList>
            <person name="Hosoyama A."/>
            <person name="Uohara A."/>
            <person name="Ohji S."/>
            <person name="Ichikawa N."/>
        </authorList>
    </citation>
    <scope>NUCLEOTIDE SEQUENCE [LARGE SCALE GENOMIC DNA]</scope>
    <source>
        <strain evidence="1 2">NBRC 106136</strain>
    </source>
</reference>
<dbReference type="AlphaFoldDB" id="A0A512BTM9"/>
<proteinExistence type="predicted"/>
<evidence type="ECO:0000313" key="1">
    <source>
        <dbReference type="EMBL" id="GEO15339.1"/>
    </source>
</evidence>
<dbReference type="EMBL" id="BJYU01000040">
    <property type="protein sequence ID" value="GEO15339.1"/>
    <property type="molecule type" value="Genomic_DNA"/>
</dbReference>
<keyword evidence="2" id="KW-1185">Reference proteome</keyword>
<gene>
    <name evidence="1" type="ORF">MAE02_30350</name>
</gene>
<name>A0A512BTM9_9HYPH</name>
<evidence type="ECO:0000313" key="2">
    <source>
        <dbReference type="Proteomes" id="UP000321085"/>
    </source>
</evidence>
<protein>
    <submittedName>
        <fullName evidence="1">Uncharacterized protein</fullName>
    </submittedName>
</protein>